<evidence type="ECO:0000313" key="7">
    <source>
        <dbReference type="Proteomes" id="UP001172681"/>
    </source>
</evidence>
<dbReference type="GO" id="GO:0016709">
    <property type="term" value="F:oxidoreductase activity, acting on paired donors, with incorporation or reduction of molecular oxygen, NAD(P)H as one donor, and incorporation of one atom of oxygen"/>
    <property type="evidence" value="ECO:0007669"/>
    <property type="project" value="UniProtKB-ARBA"/>
</dbReference>
<dbReference type="Gene3D" id="3.40.30.120">
    <property type="match status" value="1"/>
</dbReference>
<comment type="caution">
    <text evidence="6">The sequence shown here is derived from an EMBL/GenBank/DDBJ whole genome shotgun (WGS) entry which is preliminary data.</text>
</comment>
<keyword evidence="4" id="KW-0560">Oxidoreductase</keyword>
<dbReference type="PANTHER" id="PTHR43004:SF19">
    <property type="entry name" value="BINDING MONOOXYGENASE, PUTATIVE (JCVI)-RELATED"/>
    <property type="match status" value="1"/>
</dbReference>
<dbReference type="InterPro" id="IPR036188">
    <property type="entry name" value="FAD/NAD-bd_sf"/>
</dbReference>
<organism evidence="6 7">
    <name type="scientific">Knufia peltigerae</name>
    <dbReference type="NCBI Taxonomy" id="1002370"/>
    <lineage>
        <taxon>Eukaryota</taxon>
        <taxon>Fungi</taxon>
        <taxon>Dikarya</taxon>
        <taxon>Ascomycota</taxon>
        <taxon>Pezizomycotina</taxon>
        <taxon>Eurotiomycetes</taxon>
        <taxon>Chaetothyriomycetidae</taxon>
        <taxon>Chaetothyriales</taxon>
        <taxon>Trichomeriaceae</taxon>
        <taxon>Knufia</taxon>
    </lineage>
</organism>
<dbReference type="InterPro" id="IPR002938">
    <property type="entry name" value="FAD-bd"/>
</dbReference>
<dbReference type="NCBIfam" id="NF004780">
    <property type="entry name" value="PRK06126.1"/>
    <property type="match status" value="1"/>
</dbReference>
<dbReference type="PRINTS" id="PR00420">
    <property type="entry name" value="RNGMNOXGNASE"/>
</dbReference>
<dbReference type="EMBL" id="JAPDRN010000156">
    <property type="protein sequence ID" value="KAJ9617678.1"/>
    <property type="molecule type" value="Genomic_DNA"/>
</dbReference>
<gene>
    <name evidence="6" type="ORF">H2204_013553</name>
</gene>
<comment type="cofactor">
    <cofactor evidence="1">
        <name>FAD</name>
        <dbReference type="ChEBI" id="CHEBI:57692"/>
    </cofactor>
</comment>
<dbReference type="SUPFAM" id="SSF51905">
    <property type="entry name" value="FAD/NAD(P)-binding domain"/>
    <property type="match status" value="1"/>
</dbReference>
<evidence type="ECO:0000259" key="5">
    <source>
        <dbReference type="Pfam" id="PF01494"/>
    </source>
</evidence>
<dbReference type="Pfam" id="PF01494">
    <property type="entry name" value="FAD_binding_3"/>
    <property type="match status" value="1"/>
</dbReference>
<name>A0AA38XQD0_9EURO</name>
<sequence length="542" mass="60174">MEETNAQRILIIGAGPVGLALALDLGRRGVRSTIIERSSGTGTEFLAKADYLNERSMEFCRLLGLQEEIANAGFPDDVTRDTVFCTSLNGHFIGRLPMPSLKERKLPPQCREMHRRCPQFWFDPMLARAVIRQGMCEIHYGHEFVRCEDDHQGVTCTVKRCEDGQNQKIRTDYLVACDGLASSVRKAVQIDRSGKELGYSVSVVVRAHNLSEKHPFGKGERYMFISPEGVWSNLTAIDGRSLYRFTVVGSEERLDPEQLDMNALVVKAFGRDDIEFELMRTLPWRRSQFTADTFSKGRVILAGDSAHTMSPTGGHGLNTGLGDVMDLSWILQALTEGWGGPGLLEAYTEERRPVAIRNGSSSSQNYAIWVERNGREQVLQDGVEADEQRRVLGEQMVASLEQEFRSLGIAMGYNYAASPIIVPDGTPAPPDEPSSYVQTARPGHRAPHCWLEDGSSIIDRFGKGFVLLNFKEGVSGGDDLALVAEKLGVPLELVDISNTEAAKLYERHMVMVRPDGMVAWRGDALPDDIHGLLDRVRGMSCR</sequence>
<dbReference type="InterPro" id="IPR050641">
    <property type="entry name" value="RIFMO-like"/>
</dbReference>
<dbReference type="Pfam" id="PF21274">
    <property type="entry name" value="Rng_hyd_C"/>
    <property type="match status" value="1"/>
</dbReference>
<dbReference type="Gene3D" id="3.50.50.60">
    <property type="entry name" value="FAD/NAD(P)-binding domain"/>
    <property type="match status" value="1"/>
</dbReference>
<reference evidence="6" key="1">
    <citation type="submission" date="2022-10" db="EMBL/GenBank/DDBJ databases">
        <title>Culturing micro-colonial fungi from biological soil crusts in the Mojave desert and describing Neophaeococcomyces mojavensis, and introducing the new genera and species Taxawa tesnikishii.</title>
        <authorList>
            <person name="Kurbessoian T."/>
            <person name="Stajich J.E."/>
        </authorList>
    </citation>
    <scope>NUCLEOTIDE SEQUENCE</scope>
    <source>
        <strain evidence="6">TK_35</strain>
    </source>
</reference>
<dbReference type="Gene3D" id="3.30.9.10">
    <property type="entry name" value="D-Amino Acid Oxidase, subunit A, domain 2"/>
    <property type="match status" value="1"/>
</dbReference>
<dbReference type="PANTHER" id="PTHR43004">
    <property type="entry name" value="TRK SYSTEM POTASSIUM UPTAKE PROTEIN"/>
    <property type="match status" value="1"/>
</dbReference>
<evidence type="ECO:0000256" key="2">
    <source>
        <dbReference type="ARBA" id="ARBA00022630"/>
    </source>
</evidence>
<dbReference type="AlphaFoldDB" id="A0AA38XQD0"/>
<evidence type="ECO:0000256" key="4">
    <source>
        <dbReference type="ARBA" id="ARBA00023002"/>
    </source>
</evidence>
<evidence type="ECO:0000256" key="3">
    <source>
        <dbReference type="ARBA" id="ARBA00022827"/>
    </source>
</evidence>
<keyword evidence="7" id="KW-1185">Reference proteome</keyword>
<evidence type="ECO:0000256" key="1">
    <source>
        <dbReference type="ARBA" id="ARBA00001974"/>
    </source>
</evidence>
<evidence type="ECO:0000313" key="6">
    <source>
        <dbReference type="EMBL" id="KAJ9617678.1"/>
    </source>
</evidence>
<dbReference type="Proteomes" id="UP001172681">
    <property type="component" value="Unassembled WGS sequence"/>
</dbReference>
<dbReference type="GO" id="GO:0071949">
    <property type="term" value="F:FAD binding"/>
    <property type="evidence" value="ECO:0007669"/>
    <property type="project" value="InterPro"/>
</dbReference>
<feature type="domain" description="FAD-binding" evidence="5">
    <location>
        <begin position="9"/>
        <end position="356"/>
    </location>
</feature>
<proteinExistence type="predicted"/>
<protein>
    <recommendedName>
        <fullName evidence="5">FAD-binding domain-containing protein</fullName>
    </recommendedName>
</protein>
<keyword evidence="2" id="KW-0285">Flavoprotein</keyword>
<accession>A0AA38XQD0</accession>
<keyword evidence="3" id="KW-0274">FAD</keyword>